<dbReference type="InterPro" id="IPR047324">
    <property type="entry name" value="LbH_gamma_CA-like"/>
</dbReference>
<dbReference type="Pfam" id="PF00132">
    <property type="entry name" value="Hexapep"/>
    <property type="match status" value="2"/>
</dbReference>
<evidence type="ECO:0000313" key="1">
    <source>
        <dbReference type="EMBL" id="UOB18955.1"/>
    </source>
</evidence>
<dbReference type="PANTHER" id="PTHR13061:SF29">
    <property type="entry name" value="GAMMA CARBONIC ANHYDRASE-LIKE 1, MITOCHONDRIAL-RELATED"/>
    <property type="match status" value="1"/>
</dbReference>
<dbReference type="RefSeq" id="WP_255845572.1">
    <property type="nucleotide sequence ID" value="NZ_CP094358.1"/>
</dbReference>
<name>A0A9E7D130_9FLAO</name>
<dbReference type="KEGG" id="fbm:MQE35_06580"/>
<dbReference type="InterPro" id="IPR001451">
    <property type="entry name" value="Hexapep"/>
</dbReference>
<reference evidence="1" key="1">
    <citation type="submission" date="2022-03" db="EMBL/GenBank/DDBJ databases">
        <title>Description of Abyssus ytuae gen. nov., sp. nov., a novel member of the family Flavobacteriaceae isolated from the sediment of Mariana Trench.</title>
        <authorList>
            <person name="Zhang J."/>
            <person name="Xu X."/>
        </authorList>
    </citation>
    <scope>NUCLEOTIDE SEQUENCE</scope>
    <source>
        <strain evidence="1">MT3330</strain>
    </source>
</reference>
<proteinExistence type="predicted"/>
<dbReference type="SUPFAM" id="SSF51161">
    <property type="entry name" value="Trimeric LpxA-like enzymes"/>
    <property type="match status" value="1"/>
</dbReference>
<dbReference type="Proteomes" id="UP000831290">
    <property type="component" value="Chromosome"/>
</dbReference>
<dbReference type="Gene3D" id="2.160.10.10">
    <property type="entry name" value="Hexapeptide repeat proteins"/>
    <property type="match status" value="1"/>
</dbReference>
<dbReference type="InterPro" id="IPR011004">
    <property type="entry name" value="Trimer_LpxA-like_sf"/>
</dbReference>
<keyword evidence="2" id="KW-1185">Reference proteome</keyword>
<dbReference type="InterPro" id="IPR050484">
    <property type="entry name" value="Transf_Hexapept/Carb_Anhydrase"/>
</dbReference>
<dbReference type="AlphaFoldDB" id="A0A9E7D130"/>
<gene>
    <name evidence="1" type="ORF">MQE35_06580</name>
</gene>
<dbReference type="PANTHER" id="PTHR13061">
    <property type="entry name" value="DYNACTIN SUBUNIT P25"/>
    <property type="match status" value="1"/>
</dbReference>
<dbReference type="EMBL" id="CP094358">
    <property type="protein sequence ID" value="UOB18955.1"/>
    <property type="molecule type" value="Genomic_DNA"/>
</dbReference>
<accession>A0A9E7D130</accession>
<organism evidence="1 2">
    <name type="scientific">Abyssalbus ytuae</name>
    <dbReference type="NCBI Taxonomy" id="2926907"/>
    <lineage>
        <taxon>Bacteria</taxon>
        <taxon>Pseudomonadati</taxon>
        <taxon>Bacteroidota</taxon>
        <taxon>Flavobacteriia</taxon>
        <taxon>Flavobacteriales</taxon>
        <taxon>Flavobacteriaceae</taxon>
        <taxon>Abyssalbus</taxon>
    </lineage>
</organism>
<sequence>MIIKKLNGKEPQFGNNIYIAENAVIVGDVTMGNDCSVWFNAVIRGDVHYIKMGNKVNIQDGAVVHCTYQKSPTNIGNNVSIGHNAIVHGCTIHDNVLVGMGSIVMDNCIVESNSIIAAGAVVLQGTRVESGSIYAGVPAKKVKQVSEELTKNEIERIANNYIKYSGWYKEED</sequence>
<protein>
    <submittedName>
        <fullName evidence="1">Gamma carbonic anhydrase family protein</fullName>
    </submittedName>
</protein>
<evidence type="ECO:0000313" key="2">
    <source>
        <dbReference type="Proteomes" id="UP000831290"/>
    </source>
</evidence>
<dbReference type="CDD" id="cd04645">
    <property type="entry name" value="LbH_gamma_CA_like"/>
    <property type="match status" value="1"/>
</dbReference>